<reference evidence="3 4" key="1">
    <citation type="journal article" date="1999" name="Nature">
        <title>Sequence and analysis of chromosome 2 of the plant Arabidopsis thaliana.</title>
        <authorList>
            <person name="Lin X."/>
            <person name="Kaul S."/>
            <person name="Rounsley S."/>
            <person name="Shea T.P."/>
            <person name="Benito M.I."/>
            <person name="Town C.D."/>
            <person name="Fujii C.Y."/>
            <person name="Mason T."/>
            <person name="Bowman C.L."/>
            <person name="Barnstead M."/>
            <person name="Feldblyum T.V."/>
            <person name="Buell C.R."/>
            <person name="Ketchum K.A."/>
            <person name="Lee J."/>
            <person name="Ronning C.M."/>
            <person name="Koo H.L."/>
            <person name="Moffat K.S."/>
            <person name="Cronin L.A."/>
            <person name="Shen M."/>
            <person name="Pai G."/>
            <person name="Van Aken S."/>
            <person name="Umayam L."/>
            <person name="Tallon L.J."/>
            <person name="Gill J.E."/>
            <person name="Adams M.D."/>
            <person name="Carrera A.J."/>
            <person name="Creasy T.H."/>
            <person name="Goodman H.M."/>
            <person name="Somerville C.R."/>
            <person name="Copenhaver G.P."/>
            <person name="Preuss D."/>
            <person name="Nierman W.C."/>
            <person name="White O."/>
            <person name="Eisen J.A."/>
            <person name="Salzberg S.L."/>
            <person name="Fraser C.M."/>
            <person name="Venter J.C."/>
        </authorList>
    </citation>
    <scope>NUCLEOTIDE SEQUENCE [LARGE SCALE GENOMIC DNA]</scope>
    <source>
        <strain evidence="4">cv. Columbia</strain>
    </source>
</reference>
<dbReference type="OMA" id="TYWIASE"/>
<accession>A0A1P8AY04</accession>
<gene>
    <name evidence="2 3" type="ordered locus">At2g39355</name>
</gene>
<reference evidence="4" key="2">
    <citation type="journal article" date="2017" name="Plant J.">
        <title>Araport11: a complete reannotation of the Arabidopsis thaliana reference genome.</title>
        <authorList>
            <person name="Cheng C.Y."/>
            <person name="Krishnakumar V."/>
            <person name="Chan A.P."/>
            <person name="Thibaud-Nissen F."/>
            <person name="Schobel S."/>
            <person name="Town C.D."/>
        </authorList>
    </citation>
    <scope>GENOME REANNOTATION</scope>
    <source>
        <strain evidence="4">cv. Columbia</strain>
    </source>
</reference>
<sequence>MGYSELRWRALDDVFLGCNIQSRGVSLKGNTYWIASEVIKDFSLLLSFDFTTERFGRLNLPFLRLGYEILALSVVKEEQLSVLQQRLDTSRVEIWVTTNDKIDQTKVLS</sequence>
<dbReference type="NCBIfam" id="TIGR01640">
    <property type="entry name" value="F_box_assoc_1"/>
    <property type="match status" value="1"/>
</dbReference>
<dbReference type="Proteomes" id="UP000006548">
    <property type="component" value="Chromosome 2"/>
</dbReference>
<dbReference type="InParanoid" id="A0A1P8AY04"/>
<evidence type="ECO:0000259" key="1">
    <source>
        <dbReference type="Pfam" id="PF07734"/>
    </source>
</evidence>
<dbReference type="TAIR" id="AT2G39355"/>
<dbReference type="ExpressionAtlas" id="A0A1P8AY04">
    <property type="expression patterns" value="baseline"/>
</dbReference>
<keyword evidence="4" id="KW-1185">Reference proteome</keyword>
<dbReference type="AlphaFoldDB" id="A0A1P8AY04"/>
<evidence type="ECO:0000313" key="3">
    <source>
        <dbReference type="EMBL" id="ANM61536.1"/>
    </source>
</evidence>
<evidence type="ECO:0000313" key="2">
    <source>
        <dbReference type="Araport" id="AT2G39355"/>
    </source>
</evidence>
<proteinExistence type="predicted"/>
<dbReference type="EMBL" id="CP002685">
    <property type="protein sequence ID" value="ANM61536.1"/>
    <property type="molecule type" value="Genomic_DNA"/>
</dbReference>
<dbReference type="KEGG" id="ath:AT2G39355"/>
<evidence type="ECO:0000313" key="4">
    <source>
        <dbReference type="Proteomes" id="UP000006548"/>
    </source>
</evidence>
<organism evidence="3 4">
    <name type="scientific">Arabidopsis thaliana</name>
    <name type="common">Mouse-ear cress</name>
    <dbReference type="NCBI Taxonomy" id="3702"/>
    <lineage>
        <taxon>Eukaryota</taxon>
        <taxon>Viridiplantae</taxon>
        <taxon>Streptophyta</taxon>
        <taxon>Embryophyta</taxon>
        <taxon>Tracheophyta</taxon>
        <taxon>Spermatophyta</taxon>
        <taxon>Magnoliopsida</taxon>
        <taxon>eudicotyledons</taxon>
        <taxon>Gunneridae</taxon>
        <taxon>Pentapetalae</taxon>
        <taxon>rosids</taxon>
        <taxon>malvids</taxon>
        <taxon>Brassicales</taxon>
        <taxon>Brassicaceae</taxon>
        <taxon>Camelineae</taxon>
        <taxon>Arabidopsis</taxon>
    </lineage>
</organism>
<dbReference type="InterPro" id="IPR017451">
    <property type="entry name" value="F-box-assoc_interact_dom"/>
</dbReference>
<dbReference type="InterPro" id="IPR006527">
    <property type="entry name" value="F-box-assoc_dom_typ1"/>
</dbReference>
<feature type="domain" description="F-box associated beta-propeller type 1" evidence="1">
    <location>
        <begin position="7"/>
        <end position="107"/>
    </location>
</feature>
<protein>
    <submittedName>
        <fullName evidence="3">F-box/associated interaction domain protein</fullName>
    </submittedName>
</protein>
<dbReference type="Pfam" id="PF07734">
    <property type="entry name" value="FBA_1"/>
    <property type="match status" value="1"/>
</dbReference>
<dbReference type="RefSeq" id="NP_001323749.1">
    <property type="nucleotide sequence ID" value="NM_001336768.1"/>
</dbReference>
<dbReference type="Araport" id="AT2G39355"/>
<dbReference type="OrthoDB" id="591557at2759"/>
<dbReference type="ProteomicsDB" id="216262"/>
<dbReference type="STRING" id="3702.A0A1P8AY04"/>
<name>A0A1P8AY04_ARATH</name>
<dbReference type="GeneID" id="28718336"/>